<comment type="caution">
    <text evidence="10">The sequence shown here is derived from an EMBL/GenBank/DDBJ whole genome shotgun (WGS) entry which is preliminary data.</text>
</comment>
<dbReference type="GO" id="GO:0005886">
    <property type="term" value="C:plasma membrane"/>
    <property type="evidence" value="ECO:0007669"/>
    <property type="project" value="UniProtKB-SubCell"/>
</dbReference>
<dbReference type="AlphaFoldDB" id="A0A1E7JJW3"/>
<evidence type="ECO:0000256" key="6">
    <source>
        <dbReference type="ARBA" id="ARBA00022989"/>
    </source>
</evidence>
<dbReference type="GO" id="GO:0015295">
    <property type="term" value="F:solute:proton symporter activity"/>
    <property type="evidence" value="ECO:0007669"/>
    <property type="project" value="TreeGrafter"/>
</dbReference>
<organism evidence="10 11">
    <name type="scientific">Streptomyces abyssalis</name>
    <dbReference type="NCBI Taxonomy" id="933944"/>
    <lineage>
        <taxon>Bacteria</taxon>
        <taxon>Bacillati</taxon>
        <taxon>Actinomycetota</taxon>
        <taxon>Actinomycetes</taxon>
        <taxon>Kitasatosporales</taxon>
        <taxon>Streptomycetaceae</taxon>
        <taxon>Streptomyces</taxon>
    </lineage>
</organism>
<keyword evidence="11" id="KW-1185">Reference proteome</keyword>
<accession>A0A1E7JJW3</accession>
<dbReference type="PATRIC" id="fig|933944.5.peg.1421"/>
<evidence type="ECO:0000256" key="2">
    <source>
        <dbReference type="ARBA" id="ARBA00010100"/>
    </source>
</evidence>
<feature type="transmembrane region" description="Helical" evidence="8">
    <location>
        <begin position="572"/>
        <end position="593"/>
    </location>
</feature>
<gene>
    <name evidence="10" type="ORF">AN215_16855</name>
</gene>
<feature type="region of interest" description="Disordered" evidence="9">
    <location>
        <begin position="276"/>
        <end position="347"/>
    </location>
</feature>
<feature type="transmembrane region" description="Helical" evidence="8">
    <location>
        <begin position="225"/>
        <end position="245"/>
    </location>
</feature>
<comment type="function">
    <text evidence="8">Uptake of L-lactate across the membrane. Can also transport D-lactate and glycolate.</text>
</comment>
<evidence type="ECO:0000256" key="4">
    <source>
        <dbReference type="ARBA" id="ARBA00022475"/>
    </source>
</evidence>
<feature type="transmembrane region" description="Helical" evidence="8">
    <location>
        <begin position="12"/>
        <end position="31"/>
    </location>
</feature>
<feature type="transmembrane region" description="Helical" evidence="8">
    <location>
        <begin position="474"/>
        <end position="495"/>
    </location>
</feature>
<dbReference type="GO" id="GO:0015129">
    <property type="term" value="F:lactate transmembrane transporter activity"/>
    <property type="evidence" value="ECO:0007669"/>
    <property type="project" value="UniProtKB-UniRule"/>
</dbReference>
<feature type="transmembrane region" description="Helical" evidence="8">
    <location>
        <begin position="450"/>
        <end position="468"/>
    </location>
</feature>
<feature type="transmembrane region" description="Helical" evidence="8">
    <location>
        <begin position="72"/>
        <end position="94"/>
    </location>
</feature>
<keyword evidence="5 8" id="KW-0812">Transmembrane</keyword>
<feature type="transmembrane region" description="Helical" evidence="8">
    <location>
        <begin position="167"/>
        <end position="187"/>
    </location>
</feature>
<evidence type="ECO:0000313" key="10">
    <source>
        <dbReference type="EMBL" id="OEU87931.1"/>
    </source>
</evidence>
<comment type="subcellular location">
    <subcellularLocation>
        <location evidence="1 8">Cell membrane</location>
        <topology evidence="1 8">Multi-pass membrane protein</topology>
    </subcellularLocation>
</comment>
<dbReference type="RefSeq" id="WP_070013790.1">
    <property type="nucleotide sequence ID" value="NZ_LJGS01000044.1"/>
</dbReference>
<sequence>MYQPDLSPVADSLALSALVAAVPLLLLFVLLGGFRLKAHWAGLASLAAAAGVAVVCYGMPAGLVALSAGEGAAFGLFPIMWIVVAAIWVYQLTVVSGRFEDLRRAFGLISDDPRVQAVIIAFCFGGLLEALAGFGAPVAITGVMLMALGFAPVRAAITVLVANTAPVAFGAIAIPIITAGSLTKIPYTEIGAYVGRQTPLIALFVPLLLVALVDGRRGVRQTWPVAAVCGTVFGLAQFVSANYVSVELTDIIASLVALASVVLFLRVWTPKGGEEARAGLQERGDGSGVRDEGAGSEVGSGAGGTGADTGSGSGAGSGTGTGDGTRSGTTTRTRPAAQDPVTGEGGGRSRTVMAFLPYLIVIAVFSVAKLWAPAKEFLASSDVEAGWPGLDGQVLTAAGEPSTSTVYTLPWLSSPGTLLLLSGLAVAVVYRVNAADAAREFVSTVVKLRWALLTVASVLALAYVMNLSGQTITIGTWIAGTGAAFAFLSPILGWLGTAVTGSDTSANALFATLQQAAGNKAGLDPTLLVAANTSGGVVGKMISPQNLTIAATAVGLVGRESVLFRGAMKWSLLLLLCMCVLVYLQSGVLAWMLP</sequence>
<dbReference type="STRING" id="933944.AN215_16855"/>
<keyword evidence="4 8" id="KW-1003">Cell membrane</keyword>
<protein>
    <recommendedName>
        <fullName evidence="8">L-lactate permease</fullName>
    </recommendedName>
</protein>
<keyword evidence="6 8" id="KW-1133">Transmembrane helix</keyword>
<evidence type="ECO:0000256" key="8">
    <source>
        <dbReference type="RuleBase" id="RU365092"/>
    </source>
</evidence>
<evidence type="ECO:0000256" key="3">
    <source>
        <dbReference type="ARBA" id="ARBA00022448"/>
    </source>
</evidence>
<reference evidence="10 11" key="1">
    <citation type="journal article" date="2016" name="Front. Microbiol.">
        <title>Comparative Genomics Analysis of Streptomyces Species Reveals Their Adaptation to the Marine Environment and Their Diversity at the Genomic Level.</title>
        <authorList>
            <person name="Tian X."/>
            <person name="Zhang Z."/>
            <person name="Yang T."/>
            <person name="Chen M."/>
            <person name="Li J."/>
            <person name="Chen F."/>
            <person name="Yang J."/>
            <person name="Li W."/>
            <person name="Zhang B."/>
            <person name="Zhang Z."/>
            <person name="Wu J."/>
            <person name="Zhang C."/>
            <person name="Long L."/>
            <person name="Xiao J."/>
        </authorList>
    </citation>
    <scope>NUCLEOTIDE SEQUENCE [LARGE SCALE GENOMIC DNA]</scope>
    <source>
        <strain evidence="10 11">SCSIO 10390</strain>
    </source>
</reference>
<evidence type="ECO:0000256" key="9">
    <source>
        <dbReference type="SAM" id="MobiDB-lite"/>
    </source>
</evidence>
<feature type="transmembrane region" description="Helical" evidence="8">
    <location>
        <begin position="411"/>
        <end position="430"/>
    </location>
</feature>
<feature type="transmembrane region" description="Helical" evidence="8">
    <location>
        <begin position="251"/>
        <end position="268"/>
    </location>
</feature>
<evidence type="ECO:0000256" key="5">
    <source>
        <dbReference type="ARBA" id="ARBA00022692"/>
    </source>
</evidence>
<comment type="similarity">
    <text evidence="2 8">Belongs to the lactate permease family.</text>
</comment>
<feature type="transmembrane region" description="Helical" evidence="8">
    <location>
        <begin position="352"/>
        <end position="372"/>
    </location>
</feature>
<feature type="transmembrane region" description="Helical" evidence="8">
    <location>
        <begin position="43"/>
        <end position="66"/>
    </location>
</feature>
<feature type="compositionally biased region" description="Gly residues" evidence="9">
    <location>
        <begin position="296"/>
        <end position="325"/>
    </location>
</feature>
<dbReference type="PANTHER" id="PTHR30003:SF0">
    <property type="entry name" value="GLYCOLATE PERMEASE GLCA-RELATED"/>
    <property type="match status" value="1"/>
</dbReference>
<dbReference type="PANTHER" id="PTHR30003">
    <property type="entry name" value="L-LACTATE PERMEASE"/>
    <property type="match status" value="1"/>
</dbReference>
<evidence type="ECO:0000313" key="11">
    <source>
        <dbReference type="Proteomes" id="UP000176087"/>
    </source>
</evidence>
<dbReference type="Pfam" id="PF02652">
    <property type="entry name" value="Lactate_perm"/>
    <property type="match status" value="2"/>
</dbReference>
<feature type="compositionally biased region" description="Basic and acidic residues" evidence="9">
    <location>
        <begin position="276"/>
        <end position="293"/>
    </location>
</feature>
<evidence type="ECO:0000256" key="1">
    <source>
        <dbReference type="ARBA" id="ARBA00004651"/>
    </source>
</evidence>
<name>A0A1E7JJW3_9ACTN</name>
<evidence type="ECO:0000256" key="7">
    <source>
        <dbReference type="ARBA" id="ARBA00023136"/>
    </source>
</evidence>
<dbReference type="OrthoDB" id="9761056at2"/>
<feature type="transmembrane region" description="Helical" evidence="8">
    <location>
        <begin position="115"/>
        <end position="134"/>
    </location>
</feature>
<dbReference type="Proteomes" id="UP000176087">
    <property type="component" value="Unassembled WGS sequence"/>
</dbReference>
<dbReference type="EMBL" id="LJGT01000040">
    <property type="protein sequence ID" value="OEU87931.1"/>
    <property type="molecule type" value="Genomic_DNA"/>
</dbReference>
<keyword evidence="7 8" id="KW-0472">Membrane</keyword>
<feature type="transmembrane region" description="Helical" evidence="8">
    <location>
        <begin position="193"/>
        <end position="213"/>
    </location>
</feature>
<dbReference type="InterPro" id="IPR003804">
    <property type="entry name" value="Lactate_perm"/>
</dbReference>
<keyword evidence="3 8" id="KW-0813">Transport</keyword>
<proteinExistence type="inferred from homology"/>